<dbReference type="InterPro" id="IPR037883">
    <property type="entry name" value="Knr4/Smi1-like_sf"/>
</dbReference>
<proteinExistence type="predicted"/>
<name>A0A133S6R5_9FIRM</name>
<dbReference type="Gene3D" id="3.40.1580.10">
    <property type="entry name" value="SMI1/KNR4-like"/>
    <property type="match status" value="1"/>
</dbReference>
<comment type="caution">
    <text evidence="2">The sequence shown here is derived from an EMBL/GenBank/DDBJ whole genome shotgun (WGS) entry which is preliminary data.</text>
</comment>
<dbReference type="Proteomes" id="UP000070226">
    <property type="component" value="Unassembled WGS sequence"/>
</dbReference>
<organism evidence="2">
    <name type="scientific">Veillonella atypica</name>
    <dbReference type="NCBI Taxonomy" id="39777"/>
    <lineage>
        <taxon>Bacteria</taxon>
        <taxon>Bacillati</taxon>
        <taxon>Bacillota</taxon>
        <taxon>Negativicutes</taxon>
        <taxon>Veillonellales</taxon>
        <taxon>Veillonellaceae</taxon>
        <taxon>Veillonella</taxon>
    </lineage>
</organism>
<evidence type="ECO:0000313" key="2">
    <source>
        <dbReference type="EMBL" id="KXA65398.1"/>
    </source>
</evidence>
<sequence>MELTKAEIKLLRKAYSVMADTHSKYHPESEKDISEFENKFEPIPSEYRYLLKEFGGCHFVDPWIFTLEELGCEYPAFIANYSDDEESNISNNTVFPIGGLGDGSLVCILKETDKIVVLPHDVYVTSVDDLEIIAESFKELVFGLAEQGIELDNQIK</sequence>
<dbReference type="PATRIC" id="fig|39777.7.peg.161"/>
<dbReference type="Pfam" id="PF09346">
    <property type="entry name" value="SMI1_KNR4"/>
    <property type="match status" value="1"/>
</dbReference>
<dbReference type="AlphaFoldDB" id="A0A133S6R5"/>
<evidence type="ECO:0000259" key="1">
    <source>
        <dbReference type="SMART" id="SM00860"/>
    </source>
</evidence>
<protein>
    <submittedName>
        <fullName evidence="2">SMI1 / KNR4 family protein</fullName>
    </submittedName>
</protein>
<dbReference type="SUPFAM" id="SSF160631">
    <property type="entry name" value="SMI1/KNR4-like"/>
    <property type="match status" value="1"/>
</dbReference>
<feature type="domain" description="Knr4/Smi1-like" evidence="1">
    <location>
        <begin position="27"/>
        <end position="143"/>
    </location>
</feature>
<accession>A0A133S6R5</accession>
<dbReference type="SMART" id="SM00860">
    <property type="entry name" value="SMI1_KNR4"/>
    <property type="match status" value="1"/>
</dbReference>
<dbReference type="RefSeq" id="WP_005380817.1">
    <property type="nucleotide sequence ID" value="NZ_CACRUN010000005.1"/>
</dbReference>
<gene>
    <name evidence="2" type="ORF">HMPREF3233_00168</name>
</gene>
<evidence type="ECO:0000313" key="3">
    <source>
        <dbReference type="Proteomes" id="UP000070226"/>
    </source>
</evidence>
<reference evidence="2 3" key="1">
    <citation type="submission" date="2016-01" db="EMBL/GenBank/DDBJ databases">
        <authorList>
            <person name="Oliw E.H."/>
        </authorList>
    </citation>
    <scope>NUCLEOTIDE SEQUENCE [LARGE SCALE GENOMIC DNA]</scope>
    <source>
        <strain evidence="2 3">CMW7756B</strain>
    </source>
</reference>
<dbReference type="EMBL" id="LRQT01000004">
    <property type="protein sequence ID" value="KXA65398.1"/>
    <property type="molecule type" value="Genomic_DNA"/>
</dbReference>
<dbReference type="InterPro" id="IPR018958">
    <property type="entry name" value="Knr4/Smi1-like_dom"/>
</dbReference>